<gene>
    <name evidence="1" type="ORF">PBLR_14311</name>
</gene>
<evidence type="ECO:0000313" key="1">
    <source>
        <dbReference type="EMBL" id="SYX85889.1"/>
    </source>
</evidence>
<dbReference type="EMBL" id="LS992241">
    <property type="protein sequence ID" value="SYX85889.1"/>
    <property type="molecule type" value="Genomic_DNA"/>
</dbReference>
<evidence type="ECO:0000313" key="2">
    <source>
        <dbReference type="Proteomes" id="UP000304148"/>
    </source>
</evidence>
<protein>
    <submittedName>
        <fullName evidence="1">Uncharacterized protein</fullName>
    </submittedName>
</protein>
<name>A0A383RHQ8_PAEAL</name>
<accession>A0A383RHQ8</accession>
<reference evidence="2" key="1">
    <citation type="submission" date="2018-08" db="EMBL/GenBank/DDBJ databases">
        <authorList>
            <person name="Chevrot R."/>
        </authorList>
    </citation>
    <scope>NUCLEOTIDE SEQUENCE [LARGE SCALE GENOMIC DNA]</scope>
</reference>
<organism evidence="1 2">
    <name type="scientific">Paenibacillus alvei</name>
    <name type="common">Bacillus alvei</name>
    <dbReference type="NCBI Taxonomy" id="44250"/>
    <lineage>
        <taxon>Bacteria</taxon>
        <taxon>Bacillati</taxon>
        <taxon>Bacillota</taxon>
        <taxon>Bacilli</taxon>
        <taxon>Bacillales</taxon>
        <taxon>Paenibacillaceae</taxon>
        <taxon>Paenibacillus</taxon>
    </lineage>
</organism>
<sequence length="543" mass="61855">MIEVSQQYKQAVYAPTRMTAAKVSFEILDNEAYEDNSVSVTSEAEISRKSQLTNKIREMSHKYATFERNYFQLDGSFHIPPRSDEGDNELGWWSNVIADENSVFNPPQAATWTFGEEHNSMGLTIYFDVIAGEYAADFDIDVYRLDGTQIAHESVIGNTNTTFVWVHGLDNYGKIMITIHKWGRPYRRARITEMDFGVIKEYDSDKLIKVSLVEQMNIVGDTLPANELKFTIDNSDKEFNILNPQGFYRFLKERQEVSLSLGVEVTENEFEYINFKKYYLTDWQSDEGALTTTLTARNIFELLEQREYTQSVAGTLYSLAEDIMQRSGVERYFIDDGLKGIPTNGFPEKLKARKALQCIGIAGKCAVYQDRQGVLNIRPFKVLDAQTTYMVYAGSDIFVGEMTYPAVDNGYDMKNITFDNVYKEPQIKLDKLVQSLIMTVYIDGQKQEETFCNEGVKEGATLKCDNPLIQSRELAAGVAKWIVSESNLRALYQVNWRQNPCLEPGDIVLVEDSFGAKKQSRITKNEFQFQGYLSGKTETKGGV</sequence>
<proteinExistence type="predicted"/>
<dbReference type="Proteomes" id="UP000304148">
    <property type="component" value="Chromosome"/>
</dbReference>
<dbReference type="AlphaFoldDB" id="A0A383RHQ8"/>